<dbReference type="GO" id="GO:0003700">
    <property type="term" value="F:DNA-binding transcription factor activity"/>
    <property type="evidence" value="ECO:0007669"/>
    <property type="project" value="InterPro"/>
</dbReference>
<dbReference type="KEGG" id="yrh:AABB31_18900"/>
<protein>
    <submittedName>
        <fullName evidence="2">ArsR/SmtB family transcription factor</fullName>
    </submittedName>
</protein>
<reference evidence="2" key="1">
    <citation type="submission" date="2024-08" db="EMBL/GenBank/DDBJ databases">
        <title>Phylogenomic analyses of a clade within the roseobacter group suggest taxonomic reassignments of species of the genera Aestuariivita, Citreicella, Loktanella, Nautella, Pelagibaca, Ruegeria, Thalassobius, Thiobacimonas and Tropicibacter, and the proposal o.</title>
        <authorList>
            <person name="Jeon C.O."/>
        </authorList>
    </citation>
    <scope>NUCLEOTIDE SEQUENCE</scope>
    <source>
        <strain evidence="2">SS1-5</strain>
    </source>
</reference>
<dbReference type="SMART" id="SM00418">
    <property type="entry name" value="HTH_ARSR"/>
    <property type="match status" value="1"/>
</dbReference>
<sequence length="105" mass="11810">MQALPETFAALGDPTRFAIVEKLLRDGELSAGTLHKVAALSAPAMSRHLKVLRNAGVIRQRIDKQRRLYAVEPQAIHAINDWAISYRAFWTKSLDRLDASLRDDN</sequence>
<gene>
    <name evidence="2" type="ORF">AABB31_18900</name>
</gene>
<evidence type="ECO:0000259" key="1">
    <source>
        <dbReference type="PROSITE" id="PS50987"/>
    </source>
</evidence>
<dbReference type="InterPro" id="IPR001845">
    <property type="entry name" value="HTH_ArsR_DNA-bd_dom"/>
</dbReference>
<dbReference type="Gene3D" id="1.10.10.10">
    <property type="entry name" value="Winged helix-like DNA-binding domain superfamily/Winged helix DNA-binding domain"/>
    <property type="match status" value="1"/>
</dbReference>
<name>A0AAN0MCM3_9RHOB</name>
<evidence type="ECO:0000313" key="3">
    <source>
        <dbReference type="Proteomes" id="UP001470809"/>
    </source>
</evidence>
<dbReference type="Proteomes" id="UP001470809">
    <property type="component" value="Chromosome"/>
</dbReference>
<proteinExistence type="predicted"/>
<dbReference type="InterPro" id="IPR036390">
    <property type="entry name" value="WH_DNA-bd_sf"/>
</dbReference>
<dbReference type="PROSITE" id="PS50987">
    <property type="entry name" value="HTH_ARSR_2"/>
    <property type="match status" value="1"/>
</dbReference>
<accession>A0AAN0MCM3</accession>
<dbReference type="Pfam" id="PF12840">
    <property type="entry name" value="HTH_20"/>
    <property type="match status" value="1"/>
</dbReference>
<dbReference type="PANTHER" id="PTHR38600:SF2">
    <property type="entry name" value="SLL0088 PROTEIN"/>
    <property type="match status" value="1"/>
</dbReference>
<dbReference type="CDD" id="cd00090">
    <property type="entry name" value="HTH_ARSR"/>
    <property type="match status" value="1"/>
</dbReference>
<dbReference type="InterPro" id="IPR036388">
    <property type="entry name" value="WH-like_DNA-bd_sf"/>
</dbReference>
<dbReference type="SUPFAM" id="SSF46785">
    <property type="entry name" value="Winged helix' DNA-binding domain"/>
    <property type="match status" value="1"/>
</dbReference>
<dbReference type="EMBL" id="CP151767">
    <property type="protein sequence ID" value="WZU67012.1"/>
    <property type="molecule type" value="Genomic_DNA"/>
</dbReference>
<feature type="domain" description="HTH arsR-type" evidence="1">
    <location>
        <begin position="1"/>
        <end position="91"/>
    </location>
</feature>
<dbReference type="AlphaFoldDB" id="A0AAN0MCM3"/>
<dbReference type="PRINTS" id="PR00778">
    <property type="entry name" value="HTHARSR"/>
</dbReference>
<evidence type="ECO:0000313" key="2">
    <source>
        <dbReference type="EMBL" id="WZU67012.1"/>
    </source>
</evidence>
<keyword evidence="3" id="KW-1185">Reference proteome</keyword>
<dbReference type="NCBIfam" id="NF033788">
    <property type="entry name" value="HTH_metalloreg"/>
    <property type="match status" value="1"/>
</dbReference>
<dbReference type="RefSeq" id="WP_342076330.1">
    <property type="nucleotide sequence ID" value="NZ_CP151767.2"/>
</dbReference>
<dbReference type="PANTHER" id="PTHR38600">
    <property type="entry name" value="TRANSCRIPTIONAL REGULATORY PROTEIN"/>
    <property type="match status" value="1"/>
</dbReference>
<dbReference type="InterPro" id="IPR011991">
    <property type="entry name" value="ArsR-like_HTH"/>
</dbReference>
<organism evidence="2 3">
    <name type="scientific">Yoonia rhodophyticola</name>
    <dbReference type="NCBI Taxonomy" id="3137370"/>
    <lineage>
        <taxon>Bacteria</taxon>
        <taxon>Pseudomonadati</taxon>
        <taxon>Pseudomonadota</taxon>
        <taxon>Alphaproteobacteria</taxon>
        <taxon>Rhodobacterales</taxon>
        <taxon>Paracoccaceae</taxon>
        <taxon>Yoonia</taxon>
    </lineage>
</organism>